<feature type="compositionally biased region" description="Low complexity" evidence="4">
    <location>
        <begin position="513"/>
        <end position="522"/>
    </location>
</feature>
<feature type="coiled-coil region" evidence="3">
    <location>
        <begin position="155"/>
        <end position="231"/>
    </location>
</feature>
<evidence type="ECO:0000256" key="5">
    <source>
        <dbReference type="SAM" id="Phobius"/>
    </source>
</evidence>
<protein>
    <submittedName>
        <fullName evidence="6">Filament-like plant protein 4</fullName>
    </submittedName>
</protein>
<keyword evidence="2 3" id="KW-0175">Coiled coil</keyword>
<evidence type="ECO:0000313" key="7">
    <source>
        <dbReference type="Proteomes" id="UP001412067"/>
    </source>
</evidence>
<comment type="similarity">
    <text evidence="1">Belongs to the FPP family.</text>
</comment>
<dbReference type="EMBL" id="JBBWWR010000017">
    <property type="protein sequence ID" value="KAK8945325.1"/>
    <property type="molecule type" value="Genomic_DNA"/>
</dbReference>
<keyword evidence="7" id="KW-1185">Reference proteome</keyword>
<feature type="region of interest" description="Disordered" evidence="4">
    <location>
        <begin position="497"/>
        <end position="533"/>
    </location>
</feature>
<feature type="coiled-coil region" evidence="3">
    <location>
        <begin position="795"/>
        <end position="829"/>
    </location>
</feature>
<gene>
    <name evidence="6" type="primary">FPP4</name>
    <name evidence="6" type="ORF">KSP40_PGU011185</name>
</gene>
<evidence type="ECO:0000256" key="4">
    <source>
        <dbReference type="SAM" id="MobiDB-lite"/>
    </source>
</evidence>
<proteinExistence type="inferred from homology"/>
<reference evidence="6 7" key="1">
    <citation type="journal article" date="2022" name="Nat. Plants">
        <title>Genomes of leafy and leafless Platanthera orchids illuminate the evolution of mycoheterotrophy.</title>
        <authorList>
            <person name="Li M.H."/>
            <person name="Liu K.W."/>
            <person name="Li Z."/>
            <person name="Lu H.C."/>
            <person name="Ye Q.L."/>
            <person name="Zhang D."/>
            <person name="Wang J.Y."/>
            <person name="Li Y.F."/>
            <person name="Zhong Z.M."/>
            <person name="Liu X."/>
            <person name="Yu X."/>
            <person name="Liu D.K."/>
            <person name="Tu X.D."/>
            <person name="Liu B."/>
            <person name="Hao Y."/>
            <person name="Liao X.Y."/>
            <person name="Jiang Y.T."/>
            <person name="Sun W.H."/>
            <person name="Chen J."/>
            <person name="Chen Y.Q."/>
            <person name="Ai Y."/>
            <person name="Zhai J.W."/>
            <person name="Wu S.S."/>
            <person name="Zhou Z."/>
            <person name="Hsiao Y.Y."/>
            <person name="Wu W.L."/>
            <person name="Chen Y.Y."/>
            <person name="Lin Y.F."/>
            <person name="Hsu J.L."/>
            <person name="Li C.Y."/>
            <person name="Wang Z.W."/>
            <person name="Zhao X."/>
            <person name="Zhong W.Y."/>
            <person name="Ma X.K."/>
            <person name="Ma L."/>
            <person name="Huang J."/>
            <person name="Chen G.Z."/>
            <person name="Huang M.Z."/>
            <person name="Huang L."/>
            <person name="Peng D.H."/>
            <person name="Luo Y.B."/>
            <person name="Zou S.Q."/>
            <person name="Chen S.P."/>
            <person name="Lan S."/>
            <person name="Tsai W.C."/>
            <person name="Van de Peer Y."/>
            <person name="Liu Z.J."/>
        </authorList>
    </citation>
    <scope>NUCLEOTIDE SEQUENCE [LARGE SCALE GENOMIC DNA]</scope>
    <source>
        <strain evidence="6">Lor288</strain>
    </source>
</reference>
<dbReference type="Proteomes" id="UP001412067">
    <property type="component" value="Unassembled WGS sequence"/>
</dbReference>
<evidence type="ECO:0000313" key="6">
    <source>
        <dbReference type="EMBL" id="KAK8945325.1"/>
    </source>
</evidence>
<comment type="caution">
    <text evidence="6">The sequence shown here is derived from an EMBL/GenBank/DDBJ whole genome shotgun (WGS) entry which is preliminary data.</text>
</comment>
<evidence type="ECO:0000256" key="1">
    <source>
        <dbReference type="ARBA" id="ARBA00005921"/>
    </source>
</evidence>
<feature type="transmembrane region" description="Helical" evidence="5">
    <location>
        <begin position="889"/>
        <end position="919"/>
    </location>
</feature>
<accession>A0ABR2LM67</accession>
<keyword evidence="5" id="KW-1133">Transmembrane helix</keyword>
<evidence type="ECO:0000256" key="3">
    <source>
        <dbReference type="SAM" id="Coils"/>
    </source>
</evidence>
<name>A0ABR2LM67_9ASPA</name>
<dbReference type="InterPro" id="IPR008587">
    <property type="entry name" value="FPP_plant"/>
</dbReference>
<dbReference type="PANTHER" id="PTHR31580">
    <property type="entry name" value="FILAMENT-LIKE PLANT PROTEIN 4"/>
    <property type="match status" value="1"/>
</dbReference>
<evidence type="ECO:0000256" key="2">
    <source>
        <dbReference type="ARBA" id="ARBA00023054"/>
    </source>
</evidence>
<organism evidence="6 7">
    <name type="scientific">Platanthera guangdongensis</name>
    <dbReference type="NCBI Taxonomy" id="2320717"/>
    <lineage>
        <taxon>Eukaryota</taxon>
        <taxon>Viridiplantae</taxon>
        <taxon>Streptophyta</taxon>
        <taxon>Embryophyta</taxon>
        <taxon>Tracheophyta</taxon>
        <taxon>Spermatophyta</taxon>
        <taxon>Magnoliopsida</taxon>
        <taxon>Liliopsida</taxon>
        <taxon>Asparagales</taxon>
        <taxon>Orchidaceae</taxon>
        <taxon>Orchidoideae</taxon>
        <taxon>Orchideae</taxon>
        <taxon>Orchidinae</taxon>
        <taxon>Platanthera</taxon>
    </lineage>
</organism>
<keyword evidence="5" id="KW-0812">Transmembrane</keyword>
<sequence>MDRRSWPWKKKTSEKVLFAADSIAPLTNTTGPQAEQESEKYVQITLESYTQLSGLEEEMKTLNEKLLSAQSEMTVKDNLVKQHAKVAEEAVSGWEKAEDEALALKQQLESVTSLKIAAEERSYHLDGAIKECMKQLRNVKEEGEKKLHDVVFTKTKQWEIVKADLEAKIIDLEQELMKASSDNSALSRSLQELSVLLMKVSEEKYQVDAQVEVLKNNIQSCEREISSMKYELHVVAKELEIRIEEKNMIMNSAEMGNKQHLEDVKKVAKLEAECQRLRGLVRKRLPGPAALAQMKLEVENLGREYGETRLRKSPGKGSGSHNALTYDFSLENTQLIQKENEFLTSRLLEMDEETKVLKEALSNRHRELQALRKMCAKQVSKFRSMEAHELLLNQHARHSKLSTDFHFENESNPPSLTSMSEDGIDEEMSYSDSCATALISEMSHNMMEKDVNDNKADNLHNLVLVDDFLEMERLACLSTEPNVDMIKSDDAKLGKNGNLPLDHCAGDAKKQGSSDSESSPNSTPEHASKEQDIPVLKLKSRIISILDTQPQENNMKQVLEDIGHVIQEGNEFTEVISEQSHCQQGVCEITDVGISSRNNDTEFYDVSDHDLKNAISYNHEFLVKLCKQDTEVQSNKSTGIIDLSKKIEEFFSYKDRVVCNNTNSHDFVLDLIHILLDDTNLVVTPKANNAGCNGPDFIDKETLLENEVAQHKLSRENISRASSLITHSSSFPVFSLDDFETLKLEKEKVEVDLAGCRKMLDYTKSNLGQVEQELTEIKSELAICQKSNSLATTQLKCMAESYKTLESRKEELEAEVGHLRAKSETLDYELQVERLSHQEDIVKYNELQVQIERHRKCSTGSFPSDTDNTKTHQVKARTFQSSQEEYGHFYFLSLLITVLSPCYENIISILIHILIYLWANLTSLTF</sequence>
<dbReference type="PANTHER" id="PTHR31580:SF4">
    <property type="entry name" value="FILAMENT-LIKE PLANT PROTEIN 6"/>
    <property type="match status" value="1"/>
</dbReference>
<dbReference type="Pfam" id="PF05911">
    <property type="entry name" value="FPP"/>
    <property type="match status" value="1"/>
</dbReference>
<keyword evidence="5" id="KW-0472">Membrane</keyword>